<feature type="non-terminal residue" evidence="2">
    <location>
        <position position="55"/>
    </location>
</feature>
<sequence length="55" mass="6311">MFTLTYFLYIWILANIFALVEIQIEGKHGWAGKLPCWKPAQGSRLGRLCQKLTGK</sequence>
<comment type="caution">
    <text evidence="2">The sequence shown here is derived from an EMBL/GenBank/DDBJ whole genome shotgun (WGS) entry which is preliminary data.</text>
</comment>
<keyword evidence="1" id="KW-0812">Transmembrane</keyword>
<proteinExistence type="predicted"/>
<keyword evidence="1" id="KW-1133">Transmembrane helix</keyword>
<keyword evidence="1" id="KW-0472">Membrane</keyword>
<accession>X1TDW8</accession>
<dbReference type="EMBL" id="BARW01017605">
    <property type="protein sequence ID" value="GAI89546.1"/>
    <property type="molecule type" value="Genomic_DNA"/>
</dbReference>
<name>X1TDW8_9ZZZZ</name>
<protein>
    <submittedName>
        <fullName evidence="2">Uncharacterized protein</fullName>
    </submittedName>
</protein>
<reference evidence="2" key="1">
    <citation type="journal article" date="2014" name="Front. Microbiol.">
        <title>High frequency of phylogenetically diverse reductive dehalogenase-homologous genes in deep subseafloor sedimentary metagenomes.</title>
        <authorList>
            <person name="Kawai M."/>
            <person name="Futagami T."/>
            <person name="Toyoda A."/>
            <person name="Takaki Y."/>
            <person name="Nishi S."/>
            <person name="Hori S."/>
            <person name="Arai W."/>
            <person name="Tsubouchi T."/>
            <person name="Morono Y."/>
            <person name="Uchiyama I."/>
            <person name="Ito T."/>
            <person name="Fujiyama A."/>
            <person name="Inagaki F."/>
            <person name="Takami H."/>
        </authorList>
    </citation>
    <scope>NUCLEOTIDE SEQUENCE</scope>
    <source>
        <strain evidence="2">Expedition CK06-06</strain>
    </source>
</reference>
<gene>
    <name evidence="2" type="ORF">S12H4_30367</name>
</gene>
<evidence type="ECO:0000313" key="2">
    <source>
        <dbReference type="EMBL" id="GAI89546.1"/>
    </source>
</evidence>
<dbReference type="AlphaFoldDB" id="X1TDW8"/>
<feature type="transmembrane region" description="Helical" evidence="1">
    <location>
        <begin position="6"/>
        <end position="24"/>
    </location>
</feature>
<organism evidence="2">
    <name type="scientific">marine sediment metagenome</name>
    <dbReference type="NCBI Taxonomy" id="412755"/>
    <lineage>
        <taxon>unclassified sequences</taxon>
        <taxon>metagenomes</taxon>
        <taxon>ecological metagenomes</taxon>
    </lineage>
</organism>
<evidence type="ECO:0000256" key="1">
    <source>
        <dbReference type="SAM" id="Phobius"/>
    </source>
</evidence>